<sequence length="35" mass="3831">MLLSNIVRVSRHIAYVVAAFKLNQGVTTTKLLASD</sequence>
<dbReference type="Proteomes" id="UP000055048">
    <property type="component" value="Unassembled WGS sequence"/>
</dbReference>
<dbReference type="AlphaFoldDB" id="A0A0V0T0S2"/>
<keyword evidence="2" id="KW-1185">Reference proteome</keyword>
<organism evidence="1 2">
    <name type="scientific">Trichinella murrelli</name>
    <dbReference type="NCBI Taxonomy" id="144512"/>
    <lineage>
        <taxon>Eukaryota</taxon>
        <taxon>Metazoa</taxon>
        <taxon>Ecdysozoa</taxon>
        <taxon>Nematoda</taxon>
        <taxon>Enoplea</taxon>
        <taxon>Dorylaimia</taxon>
        <taxon>Trichinellida</taxon>
        <taxon>Trichinellidae</taxon>
        <taxon>Trichinella</taxon>
    </lineage>
</organism>
<evidence type="ECO:0000313" key="1">
    <source>
        <dbReference type="EMBL" id="KRX32649.1"/>
    </source>
</evidence>
<dbReference type="EMBL" id="JYDJ01001110">
    <property type="protein sequence ID" value="KRX32649.1"/>
    <property type="molecule type" value="Genomic_DNA"/>
</dbReference>
<accession>A0A0V0T0S2</accession>
<evidence type="ECO:0000313" key="2">
    <source>
        <dbReference type="Proteomes" id="UP000055048"/>
    </source>
</evidence>
<proteinExistence type="predicted"/>
<comment type="caution">
    <text evidence="1">The sequence shown here is derived from an EMBL/GenBank/DDBJ whole genome shotgun (WGS) entry which is preliminary data.</text>
</comment>
<reference evidence="1 2" key="1">
    <citation type="submission" date="2015-01" db="EMBL/GenBank/DDBJ databases">
        <title>Evolution of Trichinella species and genotypes.</title>
        <authorList>
            <person name="Korhonen P.K."/>
            <person name="Edoardo P."/>
            <person name="Giuseppe L.R."/>
            <person name="Gasser R.B."/>
        </authorList>
    </citation>
    <scope>NUCLEOTIDE SEQUENCE [LARGE SCALE GENOMIC DNA]</scope>
    <source>
        <strain evidence="1">ISS417</strain>
    </source>
</reference>
<name>A0A0V0T0S2_9BILA</name>
<gene>
    <name evidence="1" type="ORF">T05_6888</name>
</gene>
<protein>
    <submittedName>
        <fullName evidence="1">Uncharacterized protein</fullName>
    </submittedName>
</protein>